<dbReference type="AlphaFoldDB" id="A0A845BHW5"/>
<reference evidence="2 3" key="1">
    <citation type="submission" date="2019-03" db="EMBL/GenBank/DDBJ databases">
        <title>Roseomonas sp. a novel Roseomonas species isolated from Sea whip Gorgonian.</title>
        <authorList>
            <person name="Li F."/>
            <person name="Pan X."/>
            <person name="Huang S."/>
            <person name="Li Z."/>
            <person name="Meng B."/>
        </authorList>
    </citation>
    <scope>NUCLEOTIDE SEQUENCE [LARGE SCALE GENOMIC DNA]</scope>
    <source>
        <strain evidence="2 3">M0104</strain>
    </source>
</reference>
<name>A0A845BHW5_9PROT</name>
<evidence type="ECO:0000313" key="3">
    <source>
        <dbReference type="Proteomes" id="UP000460715"/>
    </source>
</evidence>
<dbReference type="EMBL" id="SNVJ01000015">
    <property type="protein sequence ID" value="MXP64897.1"/>
    <property type="molecule type" value="Genomic_DNA"/>
</dbReference>
<feature type="region of interest" description="Disordered" evidence="1">
    <location>
        <begin position="1"/>
        <end position="34"/>
    </location>
</feature>
<organism evidence="2 3">
    <name type="scientific">Teichococcus coralli</name>
    <dbReference type="NCBI Taxonomy" id="2545983"/>
    <lineage>
        <taxon>Bacteria</taxon>
        <taxon>Pseudomonadati</taxon>
        <taxon>Pseudomonadota</taxon>
        <taxon>Alphaproteobacteria</taxon>
        <taxon>Acetobacterales</taxon>
        <taxon>Roseomonadaceae</taxon>
        <taxon>Roseomonas</taxon>
    </lineage>
</organism>
<proteinExistence type="predicted"/>
<dbReference type="Proteomes" id="UP000460715">
    <property type="component" value="Unassembled WGS sequence"/>
</dbReference>
<dbReference type="OrthoDB" id="9808866at2"/>
<accession>A0A845BHW5</accession>
<evidence type="ECO:0000313" key="2">
    <source>
        <dbReference type="EMBL" id="MXP64897.1"/>
    </source>
</evidence>
<comment type="caution">
    <text evidence="2">The sequence shown here is derived from an EMBL/GenBank/DDBJ whole genome shotgun (WGS) entry which is preliminary data.</text>
</comment>
<keyword evidence="3" id="KW-1185">Reference proteome</keyword>
<protein>
    <submittedName>
        <fullName evidence="2">Uncharacterized protein</fullName>
    </submittedName>
</protein>
<feature type="compositionally biased region" description="Basic and acidic residues" evidence="1">
    <location>
        <begin position="9"/>
        <end position="21"/>
    </location>
</feature>
<sequence>MAGAITDHATLRRWAESHGDKPAATNRTRQEGETGIIRILFPRPRRPEHGARLEISWDEFFRQFDESKLALPYERDSLLNRIIGRDTMECREHHAAHRQE</sequence>
<evidence type="ECO:0000256" key="1">
    <source>
        <dbReference type="SAM" id="MobiDB-lite"/>
    </source>
</evidence>
<gene>
    <name evidence="2" type="ORF">E0493_16210</name>
</gene>
<dbReference type="RefSeq" id="WP_160938299.1">
    <property type="nucleotide sequence ID" value="NZ_SNVJ01000015.1"/>
</dbReference>